<dbReference type="InterPro" id="IPR011990">
    <property type="entry name" value="TPR-like_helical_dom_sf"/>
</dbReference>
<dbReference type="Proteomes" id="UP000199120">
    <property type="component" value="Unassembled WGS sequence"/>
</dbReference>
<evidence type="ECO:0000313" key="2">
    <source>
        <dbReference type="EMBL" id="SEL00969.1"/>
    </source>
</evidence>
<dbReference type="RefSeq" id="WP_090547659.1">
    <property type="nucleotide sequence ID" value="NZ_FNSR01000002.1"/>
</dbReference>
<organism evidence="2 3">
    <name type="scientific">Paraburkholderia caballeronis</name>
    <dbReference type="NCBI Taxonomy" id="416943"/>
    <lineage>
        <taxon>Bacteria</taxon>
        <taxon>Pseudomonadati</taxon>
        <taxon>Pseudomonadota</taxon>
        <taxon>Betaproteobacteria</taxon>
        <taxon>Burkholderiales</taxon>
        <taxon>Burkholderiaceae</taxon>
        <taxon>Paraburkholderia</taxon>
    </lineage>
</organism>
<sequence>MKRRSMHLLFGVLALGCAGVAAWQGIRLIEARSLDAEIARVLGGRAPQSASARDTAPASPPLRLAQAVMLAKAGHTAQAATLYDALVAASPDLADPVARAALYDAAGMSLREGSVDGGAVELRSLTMIADAKTRYRTLLRATPDDWDARYNLERALRLAPELQGGPGPADVKHSNDVRLRGAESQDLP</sequence>
<dbReference type="OrthoDB" id="8685511at2"/>
<name>A0A1H7LQ49_9BURK</name>
<keyword evidence="3" id="KW-1185">Reference proteome</keyword>
<evidence type="ECO:0000313" key="3">
    <source>
        <dbReference type="Proteomes" id="UP000199120"/>
    </source>
</evidence>
<dbReference type="STRING" id="416943.SAMN05445871_3731"/>
<accession>A0A1H7LQ49</accession>
<dbReference type="PROSITE" id="PS51257">
    <property type="entry name" value="PROKAR_LIPOPROTEIN"/>
    <property type="match status" value="1"/>
</dbReference>
<reference evidence="3" key="1">
    <citation type="submission" date="2016-10" db="EMBL/GenBank/DDBJ databases">
        <authorList>
            <person name="Varghese N."/>
            <person name="Submissions S."/>
        </authorList>
    </citation>
    <scope>NUCLEOTIDE SEQUENCE [LARGE SCALE GENOMIC DNA]</scope>
    <source>
        <strain evidence="3">LMG 26416</strain>
    </source>
</reference>
<feature type="region of interest" description="Disordered" evidence="1">
    <location>
        <begin position="161"/>
        <end position="188"/>
    </location>
</feature>
<dbReference type="AlphaFoldDB" id="A0A1H7LQ49"/>
<dbReference type="EMBL" id="FOAJ01000004">
    <property type="protein sequence ID" value="SEL00969.1"/>
    <property type="molecule type" value="Genomic_DNA"/>
</dbReference>
<dbReference type="Gene3D" id="1.25.40.10">
    <property type="entry name" value="Tetratricopeptide repeat domain"/>
    <property type="match status" value="1"/>
</dbReference>
<dbReference type="SUPFAM" id="SSF48452">
    <property type="entry name" value="TPR-like"/>
    <property type="match status" value="1"/>
</dbReference>
<gene>
    <name evidence="2" type="ORF">SAMN05192542_104446</name>
</gene>
<proteinExistence type="predicted"/>
<protein>
    <submittedName>
        <fullName evidence="2">MxaK protein</fullName>
    </submittedName>
</protein>
<evidence type="ECO:0000256" key="1">
    <source>
        <dbReference type="SAM" id="MobiDB-lite"/>
    </source>
</evidence>
<feature type="compositionally biased region" description="Basic and acidic residues" evidence="1">
    <location>
        <begin position="170"/>
        <end position="188"/>
    </location>
</feature>